<dbReference type="InterPro" id="IPR000073">
    <property type="entry name" value="AB_hydrolase_1"/>
</dbReference>
<dbReference type="PANTHER" id="PTHR43798">
    <property type="entry name" value="MONOACYLGLYCEROL LIPASE"/>
    <property type="match status" value="1"/>
</dbReference>
<dbReference type="Gene3D" id="3.40.50.1820">
    <property type="entry name" value="alpha/beta hydrolase"/>
    <property type="match status" value="1"/>
</dbReference>
<dbReference type="KEGG" id="pdec:H1Q58_15020"/>
<reference evidence="3 4" key="1">
    <citation type="submission" date="2020-07" db="EMBL/GenBank/DDBJ databases">
        <title>Screening of a cold-adapted Planococcus bacterium producing protease in traditional shrimp paste and protease identification by genome sequencing.</title>
        <authorList>
            <person name="Gao R."/>
            <person name="Leng W."/>
            <person name="Chu Q."/>
            <person name="Wu X."/>
            <person name="Liu H."/>
            <person name="Li X."/>
        </authorList>
    </citation>
    <scope>NUCLEOTIDE SEQUENCE [LARGE SCALE GENOMIC DNA]</scope>
    <source>
        <strain evidence="3 4">XJ11</strain>
    </source>
</reference>
<protein>
    <submittedName>
        <fullName evidence="3">Alpha/beta hydrolase</fullName>
    </submittedName>
</protein>
<gene>
    <name evidence="3" type="ORF">H1Q58_15020</name>
</gene>
<name>A0A7D7MGI2_PLAMR</name>
<proteinExistence type="predicted"/>
<keyword evidence="1 3" id="KW-0378">Hydrolase</keyword>
<dbReference type="InterPro" id="IPR029058">
    <property type="entry name" value="AB_hydrolase_fold"/>
</dbReference>
<keyword evidence="4" id="KW-1185">Reference proteome</keyword>
<dbReference type="AlphaFoldDB" id="A0A7D7MGI2"/>
<organism evidence="3 4">
    <name type="scientific">Planococcus maritimus</name>
    <dbReference type="NCBI Taxonomy" id="192421"/>
    <lineage>
        <taxon>Bacteria</taxon>
        <taxon>Bacillati</taxon>
        <taxon>Bacillota</taxon>
        <taxon>Bacilli</taxon>
        <taxon>Bacillales</taxon>
        <taxon>Caryophanaceae</taxon>
        <taxon>Planococcus</taxon>
    </lineage>
</organism>
<dbReference type="Pfam" id="PF00561">
    <property type="entry name" value="Abhydrolase_1"/>
    <property type="match status" value="1"/>
</dbReference>
<accession>A0A7D7MGI2</accession>
<evidence type="ECO:0000313" key="3">
    <source>
        <dbReference type="EMBL" id="QMT17251.1"/>
    </source>
</evidence>
<evidence type="ECO:0000256" key="1">
    <source>
        <dbReference type="ARBA" id="ARBA00022801"/>
    </source>
</evidence>
<dbReference type="Proteomes" id="UP000514716">
    <property type="component" value="Chromosome"/>
</dbReference>
<dbReference type="RefSeq" id="WP_182091956.1">
    <property type="nucleotide sequence ID" value="NZ_CP059540.1"/>
</dbReference>
<dbReference type="GO" id="GO:0016020">
    <property type="term" value="C:membrane"/>
    <property type="evidence" value="ECO:0007669"/>
    <property type="project" value="TreeGrafter"/>
</dbReference>
<evidence type="ECO:0000259" key="2">
    <source>
        <dbReference type="Pfam" id="PF00561"/>
    </source>
</evidence>
<dbReference type="InterPro" id="IPR050266">
    <property type="entry name" value="AB_hydrolase_sf"/>
</dbReference>
<sequence>MVWEHMMVSTSRGEFEVFAKGTGEPVCVTHLYSEFNETGDYFADTFTETHRVYLVNLREAGNSAKAHYPYELGMLESVFDLEAVRTGLGVEQWGFAGHSTGGMLGIVYGIYFSSHLRFLVVVGAAAREYITFSEDCIYNAEHPHFSRMQELIENLKSTEATEQQKQEWKIERTKLSLTSPNNYEHYFSNQVIKKMSAIRMNFFNRELQLFDLTRKLKLITTPTLIMCGRQDVKCPLLYSQEMAELIPRAQLAVFDNSNHYPFLEEKTKFHQTYKDYIEELA</sequence>
<dbReference type="SUPFAM" id="SSF53474">
    <property type="entry name" value="alpha/beta-Hydrolases"/>
    <property type="match status" value="1"/>
</dbReference>
<feature type="domain" description="AB hydrolase-1" evidence="2">
    <location>
        <begin position="42"/>
        <end position="265"/>
    </location>
</feature>
<evidence type="ECO:0000313" key="4">
    <source>
        <dbReference type="Proteomes" id="UP000514716"/>
    </source>
</evidence>
<dbReference type="PANTHER" id="PTHR43798:SF31">
    <property type="entry name" value="AB HYDROLASE SUPERFAMILY PROTEIN YCLE"/>
    <property type="match status" value="1"/>
</dbReference>
<dbReference type="GO" id="GO:0016787">
    <property type="term" value="F:hydrolase activity"/>
    <property type="evidence" value="ECO:0007669"/>
    <property type="project" value="UniProtKB-KW"/>
</dbReference>
<dbReference type="EMBL" id="CP059540">
    <property type="protein sequence ID" value="QMT17251.1"/>
    <property type="molecule type" value="Genomic_DNA"/>
</dbReference>